<reference evidence="1 2" key="1">
    <citation type="submission" date="2014-04" db="EMBL/GenBank/DDBJ databases">
        <authorList>
            <consortium name="DOE Joint Genome Institute"/>
            <person name="Kuo A."/>
            <person name="Kohler A."/>
            <person name="Jargeat P."/>
            <person name="Nagy L.G."/>
            <person name="Floudas D."/>
            <person name="Copeland A."/>
            <person name="Barry K.W."/>
            <person name="Cichocki N."/>
            <person name="Veneault-Fourrey C."/>
            <person name="LaButti K."/>
            <person name="Lindquist E.A."/>
            <person name="Lipzen A."/>
            <person name="Lundell T."/>
            <person name="Morin E."/>
            <person name="Murat C."/>
            <person name="Sun H."/>
            <person name="Tunlid A."/>
            <person name="Henrissat B."/>
            <person name="Grigoriev I.V."/>
            <person name="Hibbett D.S."/>
            <person name="Martin F."/>
            <person name="Nordberg H.P."/>
            <person name="Cantor M.N."/>
            <person name="Hua S.X."/>
        </authorList>
    </citation>
    <scope>NUCLEOTIDE SEQUENCE [LARGE SCALE GENOMIC DNA]</scope>
    <source>
        <strain evidence="1 2">Ve08.2h10</strain>
    </source>
</reference>
<accession>A0A0D0DJ25</accession>
<name>A0A0D0DJ25_9AGAM</name>
<proteinExistence type="predicted"/>
<dbReference type="AlphaFoldDB" id="A0A0D0DJ25"/>
<evidence type="ECO:0000313" key="2">
    <source>
        <dbReference type="Proteomes" id="UP000054538"/>
    </source>
</evidence>
<dbReference type="EMBL" id="KN825764">
    <property type="protein sequence ID" value="KIK81609.1"/>
    <property type="molecule type" value="Genomic_DNA"/>
</dbReference>
<sequence length="308" mass="34624">MPILSTYHICTAPAPPPSDLATPFHDIPDEWCQLVIQTPRTAWLGAFQLRSRELLSTPGTAFNSAIRIRTNLDTCAHLLCTQHIKGGTLAAQFSLRPSCSPSHFNSPRACITMMGRTQMPFTFEDRTGRLTGSDYDDIYDRMFIRITPTPQSITSNNNTLALYVMGRRSTRHADMRHLERHPSVVLEFGGPSLGLGTIHFLQPPAASVSIPMNNYLQKTALFGGSLSRKFRASEGREYRWQHKNIDGHEWSCLSEENNIIAHYDLRPPNVATYGVSGNTLTVYEAFSHLCIDIFASLTIMRYIAEHRL</sequence>
<dbReference type="OrthoDB" id="2910790at2759"/>
<gene>
    <name evidence="1" type="ORF">PAXRUDRAFT_832725</name>
</gene>
<dbReference type="Proteomes" id="UP000054538">
    <property type="component" value="Unassembled WGS sequence"/>
</dbReference>
<evidence type="ECO:0000313" key="1">
    <source>
        <dbReference type="EMBL" id="KIK81609.1"/>
    </source>
</evidence>
<reference evidence="2" key="2">
    <citation type="submission" date="2015-01" db="EMBL/GenBank/DDBJ databases">
        <title>Evolutionary Origins and Diversification of the Mycorrhizal Mutualists.</title>
        <authorList>
            <consortium name="DOE Joint Genome Institute"/>
            <consortium name="Mycorrhizal Genomics Consortium"/>
            <person name="Kohler A."/>
            <person name="Kuo A."/>
            <person name="Nagy L.G."/>
            <person name="Floudas D."/>
            <person name="Copeland A."/>
            <person name="Barry K.W."/>
            <person name="Cichocki N."/>
            <person name="Veneault-Fourrey C."/>
            <person name="LaButti K."/>
            <person name="Lindquist E.A."/>
            <person name="Lipzen A."/>
            <person name="Lundell T."/>
            <person name="Morin E."/>
            <person name="Murat C."/>
            <person name="Riley R."/>
            <person name="Ohm R."/>
            <person name="Sun H."/>
            <person name="Tunlid A."/>
            <person name="Henrissat B."/>
            <person name="Grigoriev I.V."/>
            <person name="Hibbett D.S."/>
            <person name="Martin F."/>
        </authorList>
    </citation>
    <scope>NUCLEOTIDE SEQUENCE [LARGE SCALE GENOMIC DNA]</scope>
    <source>
        <strain evidence="2">Ve08.2h10</strain>
    </source>
</reference>
<protein>
    <submittedName>
        <fullName evidence="1">Uncharacterized protein</fullName>
    </submittedName>
</protein>
<organism evidence="1 2">
    <name type="scientific">Paxillus rubicundulus Ve08.2h10</name>
    <dbReference type="NCBI Taxonomy" id="930991"/>
    <lineage>
        <taxon>Eukaryota</taxon>
        <taxon>Fungi</taxon>
        <taxon>Dikarya</taxon>
        <taxon>Basidiomycota</taxon>
        <taxon>Agaricomycotina</taxon>
        <taxon>Agaricomycetes</taxon>
        <taxon>Agaricomycetidae</taxon>
        <taxon>Boletales</taxon>
        <taxon>Paxilineae</taxon>
        <taxon>Paxillaceae</taxon>
        <taxon>Paxillus</taxon>
    </lineage>
</organism>
<dbReference type="HOGENOM" id="CLU_903452_0_0_1"/>
<keyword evidence="2" id="KW-1185">Reference proteome</keyword>
<dbReference type="InParanoid" id="A0A0D0DJ25"/>